<feature type="region of interest" description="Disordered" evidence="5">
    <location>
        <begin position="17"/>
        <end position="50"/>
    </location>
</feature>
<evidence type="ECO:0000313" key="7">
    <source>
        <dbReference type="Proteomes" id="UP001176517"/>
    </source>
</evidence>
<evidence type="ECO:0000313" key="6">
    <source>
        <dbReference type="EMBL" id="KAK0543674.1"/>
    </source>
</evidence>
<feature type="compositionally biased region" description="Basic and acidic residues" evidence="5">
    <location>
        <begin position="140"/>
        <end position="162"/>
    </location>
</feature>
<feature type="compositionally biased region" description="Polar residues" evidence="5">
    <location>
        <begin position="17"/>
        <end position="39"/>
    </location>
</feature>
<feature type="region of interest" description="Disordered" evidence="5">
    <location>
        <begin position="120"/>
        <end position="178"/>
    </location>
</feature>
<dbReference type="GO" id="GO:0005739">
    <property type="term" value="C:mitochondrion"/>
    <property type="evidence" value="ECO:0007669"/>
    <property type="project" value="UniProtKB-SubCell"/>
</dbReference>
<gene>
    <name evidence="6" type="ORF">OC846_006335</name>
</gene>
<accession>A0AAN6GJ22</accession>
<dbReference type="AlphaFoldDB" id="A0AAN6GJ22"/>
<keyword evidence="7" id="KW-1185">Reference proteome</keyword>
<feature type="region of interest" description="Disordered" evidence="5">
    <location>
        <begin position="63"/>
        <end position="88"/>
    </location>
</feature>
<feature type="compositionally biased region" description="Low complexity" evidence="5">
    <location>
        <begin position="66"/>
        <end position="75"/>
    </location>
</feature>
<dbReference type="PANTHER" id="PTHR13126">
    <property type="entry name" value="CHAPERONE ATP11"/>
    <property type="match status" value="1"/>
</dbReference>
<evidence type="ECO:0000256" key="3">
    <source>
        <dbReference type="ARBA" id="ARBA00022946"/>
    </source>
</evidence>
<evidence type="ECO:0000256" key="1">
    <source>
        <dbReference type="ARBA" id="ARBA00004173"/>
    </source>
</evidence>
<dbReference type="PANTHER" id="PTHR13126:SF0">
    <property type="entry name" value="ATP SYNTHASE MITOCHONDRIAL F1 COMPLEX ASSEMBLY FACTOR 1"/>
    <property type="match status" value="1"/>
</dbReference>
<dbReference type="Proteomes" id="UP001176517">
    <property type="component" value="Unassembled WGS sequence"/>
</dbReference>
<comment type="subcellular location">
    <subcellularLocation>
        <location evidence="1">Mitochondrion</location>
    </subcellularLocation>
</comment>
<keyword evidence="4" id="KW-0496">Mitochondrion</keyword>
<proteinExistence type="inferred from homology"/>
<dbReference type="EMBL" id="JAPDMZ010000338">
    <property type="protein sequence ID" value="KAK0543674.1"/>
    <property type="molecule type" value="Genomic_DNA"/>
</dbReference>
<reference evidence="6" key="1">
    <citation type="journal article" date="2023" name="PhytoFront">
        <title>Draft Genome Resources of Seven Strains of Tilletia horrida, Causal Agent of Kernel Smut of Rice.</title>
        <authorList>
            <person name="Khanal S."/>
            <person name="Antony Babu S."/>
            <person name="Zhou X.G."/>
        </authorList>
    </citation>
    <scope>NUCLEOTIDE SEQUENCE</scope>
    <source>
        <strain evidence="6">TX6</strain>
    </source>
</reference>
<dbReference type="InterPro" id="IPR010591">
    <property type="entry name" value="ATP11"/>
</dbReference>
<organism evidence="6 7">
    <name type="scientific">Tilletia horrida</name>
    <dbReference type="NCBI Taxonomy" id="155126"/>
    <lineage>
        <taxon>Eukaryota</taxon>
        <taxon>Fungi</taxon>
        <taxon>Dikarya</taxon>
        <taxon>Basidiomycota</taxon>
        <taxon>Ustilaginomycotina</taxon>
        <taxon>Exobasidiomycetes</taxon>
        <taxon>Tilletiales</taxon>
        <taxon>Tilletiaceae</taxon>
        <taxon>Tilletia</taxon>
    </lineage>
</organism>
<evidence type="ECO:0000256" key="5">
    <source>
        <dbReference type="SAM" id="MobiDB-lite"/>
    </source>
</evidence>
<keyword evidence="3" id="KW-0809">Transit peptide</keyword>
<feature type="compositionally biased region" description="Polar residues" evidence="5">
    <location>
        <begin position="76"/>
        <end position="87"/>
    </location>
</feature>
<comment type="caution">
    <text evidence="6">The sequence shown here is derived from an EMBL/GenBank/DDBJ whole genome shotgun (WGS) entry which is preliminary data.</text>
</comment>
<feature type="compositionally biased region" description="Polar residues" evidence="5">
    <location>
        <begin position="165"/>
        <end position="174"/>
    </location>
</feature>
<dbReference type="GO" id="GO:0033615">
    <property type="term" value="P:mitochondrial proton-transporting ATP synthase complex assembly"/>
    <property type="evidence" value="ECO:0007669"/>
    <property type="project" value="TreeGrafter"/>
</dbReference>
<comment type="similarity">
    <text evidence="2">Belongs to the ATP11 family.</text>
</comment>
<evidence type="ECO:0000256" key="2">
    <source>
        <dbReference type="ARBA" id="ARBA00009116"/>
    </source>
</evidence>
<sequence length="392" mass="43095">MMRHTCSRCLRTYTGPLRTQSASNRPLTTSPLRLEQNNTSAASAEEEARKQERINRLLAKARAVTQQHLQSQRQQSNGRVPTPSSAPSKLEQYAQALKKRAKEAGFDDVDSFRRSLKSAAIHKQAPQPAGDATQSQSAFQRKEEELRKKLQERAEQKRKAVEDNPASQTASNSPIKPLSSIMDLDKLLGIGSDSSSAGTPTTPAQVTELWTGYHTFKNKLSAVIPLDTYNRMLEHARKYPRFVVPLPRGDQSPGAEGGGQEIHYLEWALLPSAPSAAAGGPVPNPSTVLFTSLAEYKLRQEFAQPGLVLTHYTDLANSHGIVLMRGEISGRGAAKTGHLADAEAQRLCVNLQRFYLPNMDEAGGQERAELLRIFHEKPGSFDVQRLINAAAI</sequence>
<evidence type="ECO:0000256" key="4">
    <source>
        <dbReference type="ARBA" id="ARBA00023128"/>
    </source>
</evidence>
<protein>
    <recommendedName>
        <fullName evidence="8">ATP11-domain-containing protein</fullName>
    </recommendedName>
</protein>
<dbReference type="Pfam" id="PF06644">
    <property type="entry name" value="ATP11"/>
    <property type="match status" value="1"/>
</dbReference>
<evidence type="ECO:0008006" key="8">
    <source>
        <dbReference type="Google" id="ProtNLM"/>
    </source>
</evidence>
<name>A0AAN6GJ22_9BASI</name>